<dbReference type="GO" id="GO:0005814">
    <property type="term" value="C:centriole"/>
    <property type="evidence" value="ECO:0007669"/>
    <property type="project" value="TreeGrafter"/>
</dbReference>
<dbReference type="GeneTree" id="ENSGT00940000153251"/>
<evidence type="ECO:0000256" key="1">
    <source>
        <dbReference type="SAM" id="Coils"/>
    </source>
</evidence>
<feature type="coiled-coil region" evidence="1">
    <location>
        <begin position="710"/>
        <end position="737"/>
    </location>
</feature>
<feature type="region of interest" description="Disordered" evidence="2">
    <location>
        <begin position="852"/>
        <end position="885"/>
    </location>
</feature>
<feature type="coiled-coil region" evidence="1">
    <location>
        <begin position="301"/>
        <end position="420"/>
    </location>
</feature>
<dbReference type="Proteomes" id="UP000694380">
    <property type="component" value="Unplaced"/>
</dbReference>
<dbReference type="GO" id="GO:0007099">
    <property type="term" value="P:centriole replication"/>
    <property type="evidence" value="ECO:0007669"/>
    <property type="project" value="TreeGrafter"/>
</dbReference>
<dbReference type="GO" id="GO:0045931">
    <property type="term" value="P:positive regulation of mitotic cell cycle"/>
    <property type="evidence" value="ECO:0007669"/>
    <property type="project" value="TreeGrafter"/>
</dbReference>
<evidence type="ECO:0000256" key="2">
    <source>
        <dbReference type="SAM" id="MobiDB-lite"/>
    </source>
</evidence>
<dbReference type="GO" id="GO:0034451">
    <property type="term" value="C:centriolar satellite"/>
    <property type="evidence" value="ECO:0007669"/>
    <property type="project" value="TreeGrafter"/>
</dbReference>
<dbReference type="GO" id="GO:0060271">
    <property type="term" value="P:cilium assembly"/>
    <property type="evidence" value="ECO:0007669"/>
    <property type="project" value="Ensembl"/>
</dbReference>
<keyword evidence="4" id="KW-1185">Reference proteome</keyword>
<sequence>MLQMEKELNELLVRKEQEWKELQARHLCFQKTTLQDTRKQLQEMHKKFNRLKEDFTYNLKILEERDRELERYDAMFTHLKMAENAKQAEVSDLRIQLDKLQQTLLKETQKQEALQYQYQQKLKEHQLEMERLHSSKVSDIDHHCEEYKKLKQQLERKLQEVEGELALQKQELLVEFGAEIKKREHAFRQRADEMSNLVLSHELKVKLLTRELEALKEAGMKAAESLQIAETTNLKLEKEAKCKDWELKDLAAVKDAQIQDLECKLHLVYQTWQKEEETFQRKHEVLDRFAKEKDAVLASVKEVHAEQIQKWENQIRELQISHETLEMELRRREWKHADCLKEKDTVIEKLQRELTTLKTSWDSHLAQISKETVSKDLQIQSLHEEEVKLRAELARFQQDIERYKQQLSLAAEREQILERAKVQAELDWQRRCENAERNQYQKSEDLIQSLSTARDQVTAQLQEKEKKLCEMETVLSALTFERDQAVQALQKHGILPEGEKQMFLGGDKGVLGKDFPATEIQRLKEQNTSLRAAIAEMRKEMETLSDQTASSFPRKENIQYTQQTANDAKAATVIFTPDYVQSLEEEIRKLKHKYWIMEEQLEKAFKFSRKSSAPSHDPSSTQHHSATPITQLHTHNFQETNGAFCAHEVFSGAPLKKLEARTAPLDAMVTQHIQKGSVIKGLQDEIVDLRQHLSGVESGDGPHHCINCSAQQMQSKLKEAVRKISILSQEKQQLIEMGNRLRAELGVVSKEGLQHYISSKQCPVHTVYGALYPKELANEAQHRFSALEHLQYQLTTQELQYAQRQRFSRLTSMITFPSSIESLSAGNVPSRSGEGAELPEIQVQLESSVRNCSPGQQKECTSSETDQSQQLSRESTSQSQQAWMSSSGVHSSLQDIWQILDMGSSPSILSPQSNIDQEFKATHTAKKFEESQQNIETGDQERAPAADLTVKGTNIEVQPKLIANKSSRTHPIKSKISHQMQKIRNYNVKH</sequence>
<evidence type="ECO:0000313" key="3">
    <source>
        <dbReference type="Ensembl" id="ENSCPBP00000017882.1"/>
    </source>
</evidence>
<dbReference type="PANTHER" id="PTHR46725:SF1">
    <property type="entry name" value="COILED-COIL DOMAIN-CONTAINING PROTEIN 57"/>
    <property type="match status" value="1"/>
</dbReference>
<dbReference type="AlphaFoldDB" id="A0A8C3P571"/>
<feature type="coiled-coil region" evidence="1">
    <location>
        <begin position="83"/>
        <end position="171"/>
    </location>
</feature>
<proteinExistence type="predicted"/>
<reference evidence="3" key="1">
    <citation type="submission" date="2025-08" db="UniProtKB">
        <authorList>
            <consortium name="Ensembl"/>
        </authorList>
    </citation>
    <scope>IDENTIFICATION</scope>
</reference>
<evidence type="ECO:0000313" key="4">
    <source>
        <dbReference type="Proteomes" id="UP000694380"/>
    </source>
</evidence>
<dbReference type="GO" id="GO:0005876">
    <property type="term" value="C:spindle microtubule"/>
    <property type="evidence" value="ECO:0007669"/>
    <property type="project" value="TreeGrafter"/>
</dbReference>
<feature type="coiled-coil region" evidence="1">
    <location>
        <begin position="520"/>
        <end position="547"/>
    </location>
</feature>
<dbReference type="PANTHER" id="PTHR46725">
    <property type="entry name" value="COILED-COIL DOMAIN-CONTAINING PROTEIN 57"/>
    <property type="match status" value="1"/>
</dbReference>
<feature type="coiled-coil region" evidence="1">
    <location>
        <begin position="5"/>
        <end position="54"/>
    </location>
</feature>
<protein>
    <submittedName>
        <fullName evidence="3">Coiled-coil domain containing 57</fullName>
    </submittedName>
</protein>
<name>A0A8C3P571_CHRPI</name>
<feature type="region of interest" description="Disordered" evidence="2">
    <location>
        <begin position="607"/>
        <end position="627"/>
    </location>
</feature>
<dbReference type="InterPro" id="IPR042481">
    <property type="entry name" value="CCDC57"/>
</dbReference>
<reference evidence="3" key="2">
    <citation type="submission" date="2025-09" db="UniProtKB">
        <authorList>
            <consortium name="Ensembl"/>
        </authorList>
    </citation>
    <scope>IDENTIFICATION</scope>
</reference>
<organism evidence="3 4">
    <name type="scientific">Chrysemys picta bellii</name>
    <name type="common">Western painted turtle</name>
    <name type="synonym">Emys bellii</name>
    <dbReference type="NCBI Taxonomy" id="8478"/>
    <lineage>
        <taxon>Eukaryota</taxon>
        <taxon>Metazoa</taxon>
        <taxon>Chordata</taxon>
        <taxon>Craniata</taxon>
        <taxon>Vertebrata</taxon>
        <taxon>Euteleostomi</taxon>
        <taxon>Archelosauria</taxon>
        <taxon>Testudinata</taxon>
        <taxon>Testudines</taxon>
        <taxon>Cryptodira</taxon>
        <taxon>Durocryptodira</taxon>
        <taxon>Testudinoidea</taxon>
        <taxon>Emydidae</taxon>
        <taxon>Chrysemys</taxon>
    </lineage>
</organism>
<accession>A0A8C3P571</accession>
<dbReference type="OMA" id="RNLKHKF"/>
<keyword evidence="1" id="KW-0175">Coiled coil</keyword>
<dbReference type="Ensembl" id="ENSCPBT00000021123.1">
    <property type="protein sequence ID" value="ENSCPBP00000017882.1"/>
    <property type="gene ID" value="ENSCPBG00000013077.1"/>
</dbReference>
<gene>
    <name evidence="3" type="primary">CCDC57</name>
</gene>
<dbReference type="GO" id="GO:0007020">
    <property type="term" value="P:microtubule nucleation"/>
    <property type="evidence" value="ECO:0007669"/>
    <property type="project" value="TreeGrafter"/>
</dbReference>
<feature type="compositionally biased region" description="Polar residues" evidence="2">
    <location>
        <begin position="610"/>
        <end position="627"/>
    </location>
</feature>